<evidence type="ECO:0000256" key="9">
    <source>
        <dbReference type="ARBA" id="ARBA00023065"/>
    </source>
</evidence>
<keyword evidence="10 12" id="KW-0472">Membrane</keyword>
<proteinExistence type="inferred from homology"/>
<evidence type="ECO:0000256" key="1">
    <source>
        <dbReference type="ARBA" id="ARBA00004651"/>
    </source>
</evidence>
<dbReference type="GO" id="GO:0015095">
    <property type="term" value="F:magnesium ion transmembrane transporter activity"/>
    <property type="evidence" value="ECO:0007669"/>
    <property type="project" value="TreeGrafter"/>
</dbReference>
<dbReference type="Gene3D" id="1.20.58.340">
    <property type="entry name" value="Magnesium transport protein CorA, transmembrane region"/>
    <property type="match status" value="2"/>
</dbReference>
<dbReference type="InterPro" id="IPR045861">
    <property type="entry name" value="CorA_cytoplasmic_dom"/>
</dbReference>
<keyword evidence="9" id="KW-0406">Ion transport</keyword>
<dbReference type="GO" id="GO:0050897">
    <property type="term" value="F:cobalt ion binding"/>
    <property type="evidence" value="ECO:0007669"/>
    <property type="project" value="TreeGrafter"/>
</dbReference>
<evidence type="ECO:0000256" key="3">
    <source>
        <dbReference type="ARBA" id="ARBA00022448"/>
    </source>
</evidence>
<feature type="transmembrane region" description="Helical" evidence="12">
    <location>
        <begin position="298"/>
        <end position="318"/>
    </location>
</feature>
<dbReference type="PANTHER" id="PTHR46494">
    <property type="entry name" value="CORA FAMILY METAL ION TRANSPORTER (EUROFUNG)"/>
    <property type="match status" value="1"/>
</dbReference>
<keyword evidence="11" id="KW-0175">Coiled coil</keyword>
<evidence type="ECO:0000313" key="13">
    <source>
        <dbReference type="EMBL" id="MBE3640026.1"/>
    </source>
</evidence>
<comment type="caution">
    <text evidence="13">The sequence shown here is derived from an EMBL/GenBank/DDBJ whole genome shotgun (WGS) entry which is preliminary data.</text>
</comment>
<dbReference type="Gene3D" id="3.30.460.20">
    <property type="entry name" value="CorA soluble domain-like"/>
    <property type="match status" value="1"/>
</dbReference>
<dbReference type="SUPFAM" id="SSF143865">
    <property type="entry name" value="CorA soluble domain-like"/>
    <property type="match status" value="1"/>
</dbReference>
<sequence>MEEFIEFAYHLTGPQRGRAMTADAEIAAALRDPAPAWVHLSAADSRSAGWIDAHLHHLDAPVREALTEEQTRPRAVALGAGLLVNLRGINFNEGSDPEDMVSVRLWIDGNGIVSLSRRPLRSVAAVAARVAAGQGPARSGDFLAELVEELTERQEAQVADLEERAEALEAETVADPHPALSARLSDMRLELIGLRRFLAPQREAIQAILRAQMAWIEDIDAKLIAEQLDQGARMLEGLEAMRDQFQTIRDELEAARDERTNRNLYILSVISAVFLPLGFLTGLMGINLGGMPGAGSSAGFWIFSGALVAIGLAVLLVMRRMRLF</sequence>
<dbReference type="GO" id="GO:0005886">
    <property type="term" value="C:plasma membrane"/>
    <property type="evidence" value="ECO:0007669"/>
    <property type="project" value="UniProtKB-SubCell"/>
</dbReference>
<keyword evidence="8 12" id="KW-1133">Transmembrane helix</keyword>
<gene>
    <name evidence="13" type="ORF">ICN82_17620</name>
</gene>
<dbReference type="AlphaFoldDB" id="A0A8J6Z1T0"/>
<evidence type="ECO:0000256" key="8">
    <source>
        <dbReference type="ARBA" id="ARBA00022989"/>
    </source>
</evidence>
<name>A0A8J6Z1T0_9RHOB</name>
<dbReference type="Pfam" id="PF01544">
    <property type="entry name" value="CorA"/>
    <property type="match status" value="1"/>
</dbReference>
<keyword evidence="4" id="KW-1003">Cell membrane</keyword>
<evidence type="ECO:0000256" key="7">
    <source>
        <dbReference type="ARBA" id="ARBA00022833"/>
    </source>
</evidence>
<keyword evidence="14" id="KW-1185">Reference proteome</keyword>
<evidence type="ECO:0000256" key="6">
    <source>
        <dbReference type="ARBA" id="ARBA00022692"/>
    </source>
</evidence>
<comment type="similarity">
    <text evidence="2">Belongs to the CorA metal ion transporter (MIT) (TC 1.A.35) family.</text>
</comment>
<evidence type="ECO:0000256" key="12">
    <source>
        <dbReference type="SAM" id="Phobius"/>
    </source>
</evidence>
<keyword evidence="3" id="KW-0813">Transport</keyword>
<evidence type="ECO:0000256" key="5">
    <source>
        <dbReference type="ARBA" id="ARBA00022519"/>
    </source>
</evidence>
<protein>
    <submittedName>
        <fullName evidence="13">Zinc transporter ZntB</fullName>
    </submittedName>
</protein>
<dbReference type="CDD" id="cd12833">
    <property type="entry name" value="ZntB-like_1"/>
    <property type="match status" value="1"/>
</dbReference>
<dbReference type="EMBL" id="JACVXA010000068">
    <property type="protein sequence ID" value="MBE3640026.1"/>
    <property type="molecule type" value="Genomic_DNA"/>
</dbReference>
<organism evidence="13 14">
    <name type="scientific">Mangrovicoccus algicola</name>
    <dbReference type="NCBI Taxonomy" id="2771008"/>
    <lineage>
        <taxon>Bacteria</taxon>
        <taxon>Pseudomonadati</taxon>
        <taxon>Pseudomonadota</taxon>
        <taxon>Alphaproteobacteria</taxon>
        <taxon>Rhodobacterales</taxon>
        <taxon>Paracoccaceae</taxon>
        <taxon>Mangrovicoccus</taxon>
    </lineage>
</organism>
<keyword evidence="6 12" id="KW-0812">Transmembrane</keyword>
<evidence type="ECO:0000256" key="11">
    <source>
        <dbReference type="SAM" id="Coils"/>
    </source>
</evidence>
<evidence type="ECO:0000256" key="4">
    <source>
        <dbReference type="ARBA" id="ARBA00022475"/>
    </source>
</evidence>
<evidence type="ECO:0000256" key="2">
    <source>
        <dbReference type="ARBA" id="ARBA00009765"/>
    </source>
</evidence>
<dbReference type="RefSeq" id="WP_193185447.1">
    <property type="nucleotide sequence ID" value="NZ_JACVXA010000068.1"/>
</dbReference>
<accession>A0A8J6Z1T0</accession>
<dbReference type="PANTHER" id="PTHR46494:SF3">
    <property type="entry name" value="ZINC TRANSPORT PROTEIN ZNTB"/>
    <property type="match status" value="1"/>
</dbReference>
<dbReference type="InterPro" id="IPR045863">
    <property type="entry name" value="CorA_TM1_TM2"/>
</dbReference>
<dbReference type="GO" id="GO:0015087">
    <property type="term" value="F:cobalt ion transmembrane transporter activity"/>
    <property type="evidence" value="ECO:0007669"/>
    <property type="project" value="TreeGrafter"/>
</dbReference>
<evidence type="ECO:0000313" key="14">
    <source>
        <dbReference type="Proteomes" id="UP000609121"/>
    </source>
</evidence>
<keyword evidence="5" id="KW-0997">Cell inner membrane</keyword>
<feature type="coiled-coil region" evidence="11">
    <location>
        <begin position="144"/>
        <end position="171"/>
    </location>
</feature>
<comment type="subcellular location">
    <subcellularLocation>
        <location evidence="1">Cell membrane</location>
        <topology evidence="1">Multi-pass membrane protein</topology>
    </subcellularLocation>
</comment>
<keyword evidence="7" id="KW-0862">Zinc</keyword>
<dbReference type="Proteomes" id="UP000609121">
    <property type="component" value="Unassembled WGS sequence"/>
</dbReference>
<reference evidence="13" key="1">
    <citation type="submission" date="2020-09" db="EMBL/GenBank/DDBJ databases">
        <title>A novel bacterium of genus Mangrovicoccus, isolated from South China Sea.</title>
        <authorList>
            <person name="Huang H."/>
            <person name="Mo K."/>
            <person name="Hu Y."/>
        </authorList>
    </citation>
    <scope>NUCLEOTIDE SEQUENCE</scope>
    <source>
        <strain evidence="13">HB182678</strain>
    </source>
</reference>
<dbReference type="InterPro" id="IPR002523">
    <property type="entry name" value="MgTranspt_CorA/ZnTranspt_ZntB"/>
</dbReference>
<dbReference type="GO" id="GO:0000287">
    <property type="term" value="F:magnesium ion binding"/>
    <property type="evidence" value="ECO:0007669"/>
    <property type="project" value="TreeGrafter"/>
</dbReference>
<dbReference type="SUPFAM" id="SSF144083">
    <property type="entry name" value="Magnesium transport protein CorA, transmembrane region"/>
    <property type="match status" value="1"/>
</dbReference>
<evidence type="ECO:0000256" key="10">
    <source>
        <dbReference type="ARBA" id="ARBA00023136"/>
    </source>
</evidence>
<feature type="transmembrane region" description="Helical" evidence="12">
    <location>
        <begin position="264"/>
        <end position="286"/>
    </location>
</feature>